<evidence type="ECO:0000256" key="9">
    <source>
        <dbReference type="RuleBase" id="RU000488"/>
    </source>
</evidence>
<evidence type="ECO:0000256" key="4">
    <source>
        <dbReference type="ARBA" id="ARBA00022692"/>
    </source>
</evidence>
<keyword evidence="5" id="KW-0677">Repeat</keyword>
<evidence type="ECO:0000256" key="7">
    <source>
        <dbReference type="ARBA" id="ARBA00023136"/>
    </source>
</evidence>
<dbReference type="PROSITE" id="PS50920">
    <property type="entry name" value="SOLCAR"/>
    <property type="match status" value="3"/>
</dbReference>
<organism evidence="11">
    <name type="scientific">Trypanosoma congolense (strain IL3000)</name>
    <dbReference type="NCBI Taxonomy" id="1068625"/>
    <lineage>
        <taxon>Eukaryota</taxon>
        <taxon>Discoba</taxon>
        <taxon>Euglenozoa</taxon>
        <taxon>Kinetoplastea</taxon>
        <taxon>Metakinetoplastina</taxon>
        <taxon>Trypanosomatida</taxon>
        <taxon>Trypanosomatidae</taxon>
        <taxon>Trypanosoma</taxon>
        <taxon>Nannomonas</taxon>
    </lineage>
</organism>
<evidence type="ECO:0000256" key="1">
    <source>
        <dbReference type="ARBA" id="ARBA00004141"/>
    </source>
</evidence>
<dbReference type="InterPro" id="IPR044712">
    <property type="entry name" value="SLC25A32-like"/>
</dbReference>
<name>G0UUN2_TRYCI</name>
<proteinExistence type="inferred from homology"/>
<dbReference type="Gene3D" id="1.50.40.10">
    <property type="entry name" value="Mitochondrial carrier domain"/>
    <property type="match status" value="1"/>
</dbReference>
<dbReference type="GO" id="GO:0016020">
    <property type="term" value="C:membrane"/>
    <property type="evidence" value="ECO:0007669"/>
    <property type="project" value="UniProtKB-SubCell"/>
</dbReference>
<dbReference type="PANTHER" id="PTHR45683">
    <property type="entry name" value="MITOCHONDRIAL NICOTINAMIDE ADENINE DINUCLEOTIDE TRANSPORTER 1-RELATED-RELATED"/>
    <property type="match status" value="1"/>
</dbReference>
<dbReference type="EMBL" id="HE575322">
    <property type="protein sequence ID" value="CCC93096.1"/>
    <property type="molecule type" value="Genomic_DNA"/>
</dbReference>
<gene>
    <name evidence="11" type="ORF">TCIL3000_9_5000</name>
</gene>
<evidence type="ECO:0000256" key="10">
    <source>
        <dbReference type="SAM" id="Phobius"/>
    </source>
</evidence>
<evidence type="ECO:0000256" key="2">
    <source>
        <dbReference type="ARBA" id="ARBA00006375"/>
    </source>
</evidence>
<evidence type="ECO:0000256" key="3">
    <source>
        <dbReference type="ARBA" id="ARBA00022448"/>
    </source>
</evidence>
<feature type="repeat" description="Solcar" evidence="8">
    <location>
        <begin position="344"/>
        <end position="432"/>
    </location>
</feature>
<keyword evidence="4 8" id="KW-0812">Transmembrane</keyword>
<evidence type="ECO:0000256" key="5">
    <source>
        <dbReference type="ARBA" id="ARBA00022737"/>
    </source>
</evidence>
<dbReference type="GO" id="GO:0055085">
    <property type="term" value="P:transmembrane transport"/>
    <property type="evidence" value="ECO:0007669"/>
    <property type="project" value="InterPro"/>
</dbReference>
<dbReference type="InterPro" id="IPR018108">
    <property type="entry name" value="MCP_transmembrane"/>
</dbReference>
<feature type="repeat" description="Solcar" evidence="8">
    <location>
        <begin position="140"/>
        <end position="224"/>
    </location>
</feature>
<feature type="transmembrane region" description="Helical" evidence="10">
    <location>
        <begin position="6"/>
        <end position="26"/>
    </location>
</feature>
<sequence>MLLNVMQQHIFISLSICLSARLRLLFFSRITRFVRDFLRMMSNEAGVVYTLRKCYLVHGSDSSFPPLPFACTYECVCVLPSCESGWRTVAVPLIHRYGYVALFSLLANSLERTHSNWMDASVHALDAQQEQQPAESNEALPPLAHAAAGVLGASLSTAIFYPLDVVRTHAHVCGQRGSNSTPSLQCMLRQKGLRGMYGGFSLAVVSYSIGWGTYMGVFRAVQGRLSSFVSGAINVGKGEKVAHVNSSSLMAACDVASGTAAAVVMGTVVTPLTLLKTRRQLHAERSGVSICSSWSCLRGIVASEGLRSLMRGLGPQILLNGNIVVQIAIYERLRRYVVEQKSQPSSFDVAIISSLSKAAATVLFNPMEVVRTRLQDVRSCSRPEYSSMVTGLRTIWCSEGTRGLYRGLAVNVCRVVPATTLAFVLYEKFLLAFSTMNKHERAIHIDAGCSA</sequence>
<dbReference type="InterPro" id="IPR023395">
    <property type="entry name" value="MCP_dom_sf"/>
</dbReference>
<comment type="similarity">
    <text evidence="2 9">Belongs to the mitochondrial carrier (TC 2.A.29) family.</text>
</comment>
<reference evidence="11" key="1">
    <citation type="journal article" date="2012" name="Proc. Natl. Acad. Sci. U.S.A.">
        <title>Antigenic diversity is generated by distinct evolutionary mechanisms in African trypanosome species.</title>
        <authorList>
            <person name="Jackson A.P."/>
            <person name="Berry A."/>
            <person name="Aslett M."/>
            <person name="Allison H.C."/>
            <person name="Burton P."/>
            <person name="Vavrova-Anderson J."/>
            <person name="Brown R."/>
            <person name="Browne H."/>
            <person name="Corton N."/>
            <person name="Hauser H."/>
            <person name="Gamble J."/>
            <person name="Gilderthorp R."/>
            <person name="Marcello L."/>
            <person name="McQuillan J."/>
            <person name="Otto T.D."/>
            <person name="Quail M.A."/>
            <person name="Sanders M.J."/>
            <person name="van Tonder A."/>
            <person name="Ginger M.L."/>
            <person name="Field M.C."/>
            <person name="Barry J.D."/>
            <person name="Hertz-Fowler C."/>
            <person name="Berriman M."/>
        </authorList>
    </citation>
    <scope>NUCLEOTIDE SEQUENCE</scope>
    <source>
        <strain evidence="11">IL3000</strain>
    </source>
</reference>
<feature type="transmembrane region" description="Helical" evidence="10">
    <location>
        <begin position="197"/>
        <end position="217"/>
    </location>
</feature>
<evidence type="ECO:0000256" key="6">
    <source>
        <dbReference type="ARBA" id="ARBA00022989"/>
    </source>
</evidence>
<comment type="subcellular location">
    <subcellularLocation>
        <location evidence="1">Membrane</location>
        <topology evidence="1">Multi-pass membrane protein</topology>
    </subcellularLocation>
</comment>
<dbReference type="GO" id="GO:0006862">
    <property type="term" value="P:nucleotide transport"/>
    <property type="evidence" value="ECO:0007669"/>
    <property type="project" value="InterPro"/>
</dbReference>
<evidence type="ECO:0000313" key="11">
    <source>
        <dbReference type="EMBL" id="CCC93096.1"/>
    </source>
</evidence>
<dbReference type="VEuPathDB" id="TriTrypDB:TcIL3000_9_5000"/>
<accession>G0UUN2</accession>
<feature type="repeat" description="Solcar" evidence="8">
    <location>
        <begin position="249"/>
        <end position="336"/>
    </location>
</feature>
<evidence type="ECO:0000256" key="8">
    <source>
        <dbReference type="PROSITE-ProRule" id="PRU00282"/>
    </source>
</evidence>
<dbReference type="SUPFAM" id="SSF103506">
    <property type="entry name" value="Mitochondrial carrier"/>
    <property type="match status" value="1"/>
</dbReference>
<keyword evidence="7 8" id="KW-0472">Membrane</keyword>
<keyword evidence="6 10" id="KW-1133">Transmembrane helix</keyword>
<protein>
    <submittedName>
        <fullName evidence="11">Putative mitochondrial carrier protein</fullName>
    </submittedName>
</protein>
<keyword evidence="3 9" id="KW-0813">Transport</keyword>
<dbReference type="Pfam" id="PF00153">
    <property type="entry name" value="Mito_carr"/>
    <property type="match status" value="3"/>
</dbReference>
<dbReference type="AlphaFoldDB" id="G0UUN2"/>